<gene>
    <name evidence="2" type="ORF">XELAEV_18012848mg</name>
</gene>
<evidence type="ECO:0000256" key="1">
    <source>
        <dbReference type="SAM" id="SignalP"/>
    </source>
</evidence>
<keyword evidence="1" id="KW-0732">Signal</keyword>
<feature type="chain" id="PRO_5037379222" description="Secreted protein" evidence="1">
    <location>
        <begin position="16"/>
        <end position="77"/>
    </location>
</feature>
<dbReference type="Proteomes" id="UP000694892">
    <property type="component" value="Chromosome 2L"/>
</dbReference>
<sequence length="77" mass="8908">MDLVLALMCMVVVLGGEVAMLSLPTHFKACLIQCYARGSTTVTFKCQPHFFYCSTFICKYFCVKFDRKVYLLHCKYM</sequence>
<reference evidence="3" key="1">
    <citation type="journal article" date="2016" name="Nature">
        <title>Genome evolution in the allotetraploid frog Xenopus laevis.</title>
        <authorList>
            <person name="Session A.M."/>
            <person name="Uno Y."/>
            <person name="Kwon T."/>
            <person name="Chapman J.A."/>
            <person name="Toyoda A."/>
            <person name="Takahashi S."/>
            <person name="Fukui A."/>
            <person name="Hikosaka A."/>
            <person name="Suzuki A."/>
            <person name="Kondo M."/>
            <person name="van Heeringen S.J."/>
            <person name="Quigley I."/>
            <person name="Heinz S."/>
            <person name="Ogino H."/>
            <person name="Ochi H."/>
            <person name="Hellsten U."/>
            <person name="Lyons J.B."/>
            <person name="Simakov O."/>
            <person name="Putnam N."/>
            <person name="Stites J."/>
            <person name="Kuroki Y."/>
            <person name="Tanaka T."/>
            <person name="Michiue T."/>
            <person name="Watanabe M."/>
            <person name="Bogdanovic O."/>
            <person name="Lister R."/>
            <person name="Georgiou G."/>
            <person name="Paranjpe S.S."/>
            <person name="van Kruijsbergen I."/>
            <person name="Shu S."/>
            <person name="Carlson J."/>
            <person name="Kinoshita T."/>
            <person name="Ohta Y."/>
            <person name="Mawaribuchi S."/>
            <person name="Jenkins J."/>
            <person name="Grimwood J."/>
            <person name="Schmutz J."/>
            <person name="Mitros T."/>
            <person name="Mozaffari S.V."/>
            <person name="Suzuki Y."/>
            <person name="Haramoto Y."/>
            <person name="Yamamoto T.S."/>
            <person name="Takagi C."/>
            <person name="Heald R."/>
            <person name="Miller K."/>
            <person name="Haudenschild C."/>
            <person name="Kitzman J."/>
            <person name="Nakayama T."/>
            <person name="Izutsu Y."/>
            <person name="Robert J."/>
            <person name="Fortriede J."/>
            <person name="Burns K."/>
            <person name="Lotay V."/>
            <person name="Karimi K."/>
            <person name="Yasuoka Y."/>
            <person name="Dichmann D.S."/>
            <person name="Flajnik M.F."/>
            <person name="Houston D.W."/>
            <person name="Shendure J."/>
            <person name="DuPasquier L."/>
            <person name="Vize P.D."/>
            <person name="Zorn A.M."/>
            <person name="Ito M."/>
            <person name="Marcotte E.M."/>
            <person name="Wallingford J.B."/>
            <person name="Ito Y."/>
            <person name="Asashima M."/>
            <person name="Ueno N."/>
            <person name="Matsuda Y."/>
            <person name="Veenstra G.J."/>
            <person name="Fujiyama A."/>
            <person name="Harland R.M."/>
            <person name="Taira M."/>
            <person name="Rokhsar D.S."/>
        </authorList>
    </citation>
    <scope>NUCLEOTIDE SEQUENCE [LARGE SCALE GENOMIC DNA]</scope>
    <source>
        <strain evidence="3">J</strain>
    </source>
</reference>
<proteinExistence type="predicted"/>
<evidence type="ECO:0000313" key="2">
    <source>
        <dbReference type="EMBL" id="OCT95164.1"/>
    </source>
</evidence>
<feature type="signal peptide" evidence="1">
    <location>
        <begin position="1"/>
        <end position="15"/>
    </location>
</feature>
<name>A0A974HYM5_XENLA</name>
<protein>
    <recommendedName>
        <fullName evidence="4">Secreted protein</fullName>
    </recommendedName>
</protein>
<organism evidence="2 3">
    <name type="scientific">Xenopus laevis</name>
    <name type="common">African clawed frog</name>
    <dbReference type="NCBI Taxonomy" id="8355"/>
    <lineage>
        <taxon>Eukaryota</taxon>
        <taxon>Metazoa</taxon>
        <taxon>Chordata</taxon>
        <taxon>Craniata</taxon>
        <taxon>Vertebrata</taxon>
        <taxon>Euteleostomi</taxon>
        <taxon>Amphibia</taxon>
        <taxon>Batrachia</taxon>
        <taxon>Anura</taxon>
        <taxon>Pipoidea</taxon>
        <taxon>Pipidae</taxon>
        <taxon>Xenopodinae</taxon>
        <taxon>Xenopus</taxon>
        <taxon>Xenopus</taxon>
    </lineage>
</organism>
<evidence type="ECO:0000313" key="3">
    <source>
        <dbReference type="Proteomes" id="UP000694892"/>
    </source>
</evidence>
<dbReference type="AlphaFoldDB" id="A0A974HYM5"/>
<dbReference type="EMBL" id="CM004468">
    <property type="protein sequence ID" value="OCT95164.1"/>
    <property type="molecule type" value="Genomic_DNA"/>
</dbReference>
<accession>A0A974HYM5</accession>
<evidence type="ECO:0008006" key="4">
    <source>
        <dbReference type="Google" id="ProtNLM"/>
    </source>
</evidence>